<dbReference type="eggNOG" id="KOG1601">
    <property type="taxonomic scope" value="Eukaryota"/>
</dbReference>
<sequence length="544" mass="58935">MAGGGREAEGGGALYVLALAAMVAPALLVSRLEAAVPRRARSRLPRAVPSGWWSSRISFFPPPPPQPDQSEGQEKSPGPQRPAAAAKDPPEKQKKRKSYPRPRPDPGAAGERPAKRPKRCLHCNAAETPQRRSGPMGRGTLCNACGVWYNKTGALPELVPVDPPVESPISEPEEPGAIYLVRRSAAERRPPRTEAPAPRPAAVRRPPRAEASPVPVPAPRPAAVRRPPRAEAPPVPVPAPTPAADRRPPRTEAPAPRPATSCLNCGSSEPPELREGPMGRREVCTACGERYKKGRRLPECQPAVRPVTDSPPHSPITANSPPDSPIWEPEAPRSSVCLARKSSKNGKTPWRPKDTGKSCMHCGSVKTPQWREGPMGRGTLCNACGVRYKQGRLLPEYRPMASPTFLPSQHANHHRQVLRLHKQKPRSNDQEPSQLPPGTNGVNQKWESKDQEPSQLPPATHSVTKLTPIRDKHQTNMPDCSYKEPVCDDHPTDMPGCTDEEPVEAPGCTHNPPIDVPRPSSLDSLLLDGPSAPLIVESDEFAIS</sequence>
<evidence type="ECO:0000256" key="4">
    <source>
        <dbReference type="ARBA" id="ARBA00022833"/>
    </source>
</evidence>
<comment type="similarity">
    <text evidence="1">Belongs to the type IV zinc-finger family. Class A subfamily.</text>
</comment>
<dbReference type="HOGENOM" id="CLU_050610_0_0_1"/>
<feature type="domain" description="GATA-type" evidence="9">
    <location>
        <begin position="114"/>
        <end position="153"/>
    </location>
</feature>
<dbReference type="OrthoDB" id="2162994at2759"/>
<dbReference type="RefSeq" id="XP_010238675.1">
    <property type="nucleotide sequence ID" value="XM_010240373.3"/>
</dbReference>
<evidence type="ECO:0000256" key="5">
    <source>
        <dbReference type="ARBA" id="ARBA00023159"/>
    </source>
</evidence>
<keyword evidence="8" id="KW-0812">Transmembrane</keyword>
<evidence type="ECO:0000313" key="10">
    <source>
        <dbReference type="EMBL" id="KQJ92078.1"/>
    </source>
</evidence>
<dbReference type="Gramene" id="KQJ92078">
    <property type="protein sequence ID" value="KQJ92078"/>
    <property type="gene ID" value="BRADI_4g41570v3"/>
</dbReference>
<keyword evidence="8" id="KW-1133">Transmembrane helix</keyword>
<dbReference type="CDD" id="cd00202">
    <property type="entry name" value="ZnF_GATA"/>
    <property type="match status" value="2"/>
</dbReference>
<accession>I1IU16</accession>
<dbReference type="GO" id="GO:0000976">
    <property type="term" value="F:transcription cis-regulatory region binding"/>
    <property type="evidence" value="ECO:0000318"/>
    <property type="project" value="GO_Central"/>
</dbReference>
<dbReference type="SUPFAM" id="SSF57716">
    <property type="entry name" value="Glucocorticoid receptor-like (DNA-binding domain)"/>
    <property type="match status" value="3"/>
</dbReference>
<feature type="compositionally biased region" description="Basic residues" evidence="7">
    <location>
        <begin position="411"/>
        <end position="425"/>
    </location>
</feature>
<evidence type="ECO:0000256" key="3">
    <source>
        <dbReference type="ARBA" id="ARBA00022771"/>
    </source>
</evidence>
<evidence type="ECO:0000313" key="11">
    <source>
        <dbReference type="EnsemblPlants" id="KQJ92078"/>
    </source>
</evidence>
<reference evidence="11" key="3">
    <citation type="submission" date="2018-08" db="UniProtKB">
        <authorList>
            <consortium name="EnsemblPlants"/>
        </authorList>
    </citation>
    <scope>IDENTIFICATION</scope>
    <source>
        <strain evidence="11">cv. Bd21</strain>
    </source>
</reference>
<dbReference type="InterPro" id="IPR051140">
    <property type="entry name" value="GATA_TF"/>
</dbReference>
<keyword evidence="12" id="KW-1185">Reference proteome</keyword>
<name>I1IU16_BRADI</name>
<dbReference type="SMART" id="SM00401">
    <property type="entry name" value="ZnF_GATA"/>
    <property type="match status" value="3"/>
</dbReference>
<organism evidence="11">
    <name type="scientific">Brachypodium distachyon</name>
    <name type="common">Purple false brome</name>
    <name type="synonym">Trachynia distachya</name>
    <dbReference type="NCBI Taxonomy" id="15368"/>
    <lineage>
        <taxon>Eukaryota</taxon>
        <taxon>Viridiplantae</taxon>
        <taxon>Streptophyta</taxon>
        <taxon>Embryophyta</taxon>
        <taxon>Tracheophyta</taxon>
        <taxon>Spermatophyta</taxon>
        <taxon>Magnoliopsida</taxon>
        <taxon>Liliopsida</taxon>
        <taxon>Poales</taxon>
        <taxon>Poaceae</taxon>
        <taxon>BOP clade</taxon>
        <taxon>Pooideae</taxon>
        <taxon>Stipodae</taxon>
        <taxon>Brachypodieae</taxon>
        <taxon>Brachypodium</taxon>
    </lineage>
</organism>
<dbReference type="AlphaFoldDB" id="I1IU16"/>
<dbReference type="EMBL" id="CM000883">
    <property type="protein sequence ID" value="KQJ92078.1"/>
    <property type="molecule type" value="Genomic_DNA"/>
</dbReference>
<keyword evidence="4" id="KW-0862">Zinc</keyword>
<evidence type="ECO:0000256" key="1">
    <source>
        <dbReference type="ARBA" id="ARBA00005694"/>
    </source>
</evidence>
<dbReference type="FunFam" id="3.30.50.10:FF:000041">
    <property type="entry name" value="GATA transcription factor 14"/>
    <property type="match status" value="1"/>
</dbReference>
<dbReference type="PROSITE" id="PS00344">
    <property type="entry name" value="GATA_ZN_FINGER_1"/>
    <property type="match status" value="1"/>
</dbReference>
<protein>
    <recommendedName>
        <fullName evidence="9">GATA-type domain-containing protein</fullName>
    </recommendedName>
</protein>
<dbReference type="Pfam" id="PF00320">
    <property type="entry name" value="GATA"/>
    <property type="match status" value="3"/>
</dbReference>
<dbReference type="PANTHER" id="PTHR45658">
    <property type="entry name" value="GATA TRANSCRIPTION FACTOR"/>
    <property type="match status" value="1"/>
</dbReference>
<dbReference type="GO" id="GO:0005634">
    <property type="term" value="C:nucleus"/>
    <property type="evidence" value="ECO:0000318"/>
    <property type="project" value="GO_Central"/>
</dbReference>
<gene>
    <name evidence="11" type="primary">LOC104584776</name>
    <name evidence="10" type="ORF">BRADI_4g41570v3</name>
</gene>
<reference evidence="10 11" key="1">
    <citation type="journal article" date="2010" name="Nature">
        <title>Genome sequencing and analysis of the model grass Brachypodium distachyon.</title>
        <authorList>
            <consortium name="International Brachypodium Initiative"/>
        </authorList>
    </citation>
    <scope>NUCLEOTIDE SEQUENCE [LARGE SCALE GENOMIC DNA]</scope>
    <source>
        <strain evidence="10">Bd21</strain>
        <strain evidence="11">cv. Bd21</strain>
    </source>
</reference>
<feature type="compositionally biased region" description="Low complexity" evidence="7">
    <location>
        <begin position="194"/>
        <end position="213"/>
    </location>
</feature>
<dbReference type="KEGG" id="bdi:104584776"/>
<dbReference type="OMA" id="HAANHRQ"/>
<dbReference type="GeneID" id="104584776"/>
<dbReference type="PROSITE" id="PS50114">
    <property type="entry name" value="GATA_ZN_FINGER_2"/>
    <property type="match status" value="3"/>
</dbReference>
<feature type="region of interest" description="Disordered" evidence="7">
    <location>
        <begin position="161"/>
        <end position="279"/>
    </location>
</feature>
<feature type="transmembrane region" description="Helical" evidence="8">
    <location>
        <begin position="12"/>
        <end position="32"/>
    </location>
</feature>
<feature type="domain" description="GATA-type" evidence="9">
    <location>
        <begin position="256"/>
        <end position="292"/>
    </location>
</feature>
<dbReference type="InterPro" id="IPR013088">
    <property type="entry name" value="Znf_NHR/GATA"/>
</dbReference>
<feature type="domain" description="GATA-type" evidence="9">
    <location>
        <begin position="353"/>
        <end position="389"/>
    </location>
</feature>
<feature type="compositionally biased region" description="Pro residues" evidence="7">
    <location>
        <begin position="230"/>
        <end position="241"/>
    </location>
</feature>
<evidence type="ECO:0000256" key="7">
    <source>
        <dbReference type="SAM" id="MobiDB-lite"/>
    </source>
</evidence>
<dbReference type="InterPro" id="IPR000679">
    <property type="entry name" value="Znf_GATA"/>
</dbReference>
<feature type="region of interest" description="Disordered" evidence="7">
    <location>
        <begin position="492"/>
        <end position="524"/>
    </location>
</feature>
<keyword evidence="5" id="KW-0010">Activator</keyword>
<dbReference type="GO" id="GO:0006357">
    <property type="term" value="P:regulation of transcription by RNA polymerase II"/>
    <property type="evidence" value="ECO:0000318"/>
    <property type="project" value="GO_Central"/>
</dbReference>
<dbReference type="GO" id="GO:0030154">
    <property type="term" value="P:cell differentiation"/>
    <property type="evidence" value="ECO:0000318"/>
    <property type="project" value="GO_Central"/>
</dbReference>
<proteinExistence type="inferred from homology"/>
<feature type="region of interest" description="Disordered" evidence="7">
    <location>
        <begin position="300"/>
        <end position="330"/>
    </location>
</feature>
<evidence type="ECO:0000256" key="2">
    <source>
        <dbReference type="ARBA" id="ARBA00022723"/>
    </source>
</evidence>
<evidence type="ECO:0000259" key="9">
    <source>
        <dbReference type="PROSITE" id="PS50114"/>
    </source>
</evidence>
<feature type="compositionally biased region" description="Polar residues" evidence="7">
    <location>
        <begin position="430"/>
        <end position="445"/>
    </location>
</feature>
<feature type="region of interest" description="Disordered" evidence="7">
    <location>
        <begin position="53"/>
        <end position="138"/>
    </location>
</feature>
<dbReference type="EnsemblPlants" id="KQJ92078">
    <property type="protein sequence ID" value="KQJ92078"/>
    <property type="gene ID" value="BRADI_4g41570v3"/>
</dbReference>
<keyword evidence="8" id="KW-0472">Membrane</keyword>
<dbReference type="Proteomes" id="UP000008810">
    <property type="component" value="Chromosome 4"/>
</dbReference>
<dbReference type="Gene3D" id="3.30.50.10">
    <property type="entry name" value="Erythroid Transcription Factor GATA-1, subunit A"/>
    <property type="match status" value="3"/>
</dbReference>
<dbReference type="PANTHER" id="PTHR45658:SF130">
    <property type="entry name" value="GATA TRANSCRIPTION FACTOR 14"/>
    <property type="match status" value="1"/>
</dbReference>
<reference evidence="10" key="2">
    <citation type="submission" date="2017-06" db="EMBL/GenBank/DDBJ databases">
        <title>WGS assembly of Brachypodium distachyon.</title>
        <authorList>
            <consortium name="The International Brachypodium Initiative"/>
            <person name="Lucas S."/>
            <person name="Harmon-Smith M."/>
            <person name="Lail K."/>
            <person name="Tice H."/>
            <person name="Grimwood J."/>
            <person name="Bruce D."/>
            <person name="Barry K."/>
            <person name="Shu S."/>
            <person name="Lindquist E."/>
            <person name="Wang M."/>
            <person name="Pitluck S."/>
            <person name="Vogel J.P."/>
            <person name="Garvin D.F."/>
            <person name="Mockler T.C."/>
            <person name="Schmutz J."/>
            <person name="Rokhsar D."/>
            <person name="Bevan M.W."/>
        </authorList>
    </citation>
    <scope>NUCLEOTIDE SEQUENCE</scope>
    <source>
        <strain evidence="10">Bd21</strain>
    </source>
</reference>
<evidence type="ECO:0000256" key="6">
    <source>
        <dbReference type="PROSITE-ProRule" id="PRU00094"/>
    </source>
</evidence>
<dbReference type="GO" id="GO:0008270">
    <property type="term" value="F:zinc ion binding"/>
    <property type="evidence" value="ECO:0007669"/>
    <property type="project" value="UniProtKB-KW"/>
</dbReference>
<evidence type="ECO:0000256" key="8">
    <source>
        <dbReference type="SAM" id="Phobius"/>
    </source>
</evidence>
<evidence type="ECO:0000313" key="12">
    <source>
        <dbReference type="Proteomes" id="UP000008810"/>
    </source>
</evidence>
<dbReference type="RefSeq" id="XP_010238674.1">
    <property type="nucleotide sequence ID" value="XM_010240372.3"/>
</dbReference>
<keyword evidence="3 6" id="KW-0863">Zinc-finger</keyword>
<feature type="region of interest" description="Disordered" evidence="7">
    <location>
        <begin position="399"/>
        <end position="477"/>
    </location>
</feature>
<keyword evidence="2" id="KW-0479">Metal-binding</keyword>